<feature type="compositionally biased region" description="Basic and acidic residues" evidence="1">
    <location>
        <begin position="282"/>
        <end position="292"/>
    </location>
</feature>
<feature type="compositionally biased region" description="Basic and acidic residues" evidence="1">
    <location>
        <begin position="93"/>
        <end position="102"/>
    </location>
</feature>
<feature type="region of interest" description="Disordered" evidence="1">
    <location>
        <begin position="90"/>
        <end position="111"/>
    </location>
</feature>
<reference evidence="2" key="1">
    <citation type="journal article" date="2020" name="Phytopathology">
        <title>Genome Sequence Resources of Colletotrichum truncatum, C. plurivorum, C. musicola, and C. sojae: Four Species Pathogenic to Soybean (Glycine max).</title>
        <authorList>
            <person name="Rogerio F."/>
            <person name="Boufleur T.R."/>
            <person name="Ciampi-Guillardi M."/>
            <person name="Sukno S.A."/>
            <person name="Thon M.R."/>
            <person name="Massola Junior N.S."/>
            <person name="Baroncelli R."/>
        </authorList>
    </citation>
    <scope>NUCLEOTIDE SEQUENCE</scope>
    <source>
        <strain evidence="2">LFN0074</strain>
    </source>
</reference>
<accession>A0A8H6J128</accession>
<dbReference type="AlphaFoldDB" id="A0A8H6J128"/>
<name>A0A8H6J128_9PEZI</name>
<sequence>MRDMRAASLVGDPGRLAGPMAATRGSIGASRLTGVAQGLGADVFAVTLRREARTRAELPSFLLLLTFSPFSDIASWPPKLAAASTPSCHWRRRDASSDDNARRTGVRGDVQIGPGGVGSTAGGISPVVCSLSIFLYICLSWYGCCSRNGRTAVWSAVRPRSQRELQLEVPRPLMHFMCVLDDEHPILSGLLAVVSNGPPSKAQSIRTGHGTLALWHAGVHKKGHQRNHELVFPSRRIPQATVDKENPSRGLPLDSTEWRLWDGQQAAEAAAQGPGGLHRPRRAGDDQDEREPLPRTLLEVLLAGRTAKESWVESGNCVAPSACAHQETMRECLGRDSGLG</sequence>
<keyword evidence="3" id="KW-1185">Reference proteome</keyword>
<dbReference type="Proteomes" id="UP000639643">
    <property type="component" value="Unassembled WGS sequence"/>
</dbReference>
<evidence type="ECO:0000313" key="2">
    <source>
        <dbReference type="EMBL" id="KAF6804203.1"/>
    </source>
</evidence>
<evidence type="ECO:0000256" key="1">
    <source>
        <dbReference type="SAM" id="MobiDB-lite"/>
    </source>
</evidence>
<dbReference type="EMBL" id="WIGM01001149">
    <property type="protein sequence ID" value="KAF6804203.1"/>
    <property type="molecule type" value="Genomic_DNA"/>
</dbReference>
<proteinExistence type="predicted"/>
<evidence type="ECO:0000313" key="3">
    <source>
        <dbReference type="Proteomes" id="UP000639643"/>
    </source>
</evidence>
<feature type="region of interest" description="Disordered" evidence="1">
    <location>
        <begin position="266"/>
        <end position="292"/>
    </location>
</feature>
<gene>
    <name evidence="2" type="ORF">CMUS01_14903</name>
</gene>
<protein>
    <submittedName>
        <fullName evidence="2">Uncharacterized protein</fullName>
    </submittedName>
</protein>
<organism evidence="2 3">
    <name type="scientific">Colletotrichum musicola</name>
    <dbReference type="NCBI Taxonomy" id="2175873"/>
    <lineage>
        <taxon>Eukaryota</taxon>
        <taxon>Fungi</taxon>
        <taxon>Dikarya</taxon>
        <taxon>Ascomycota</taxon>
        <taxon>Pezizomycotina</taxon>
        <taxon>Sordariomycetes</taxon>
        <taxon>Hypocreomycetidae</taxon>
        <taxon>Glomerellales</taxon>
        <taxon>Glomerellaceae</taxon>
        <taxon>Colletotrichum</taxon>
        <taxon>Colletotrichum orchidearum species complex</taxon>
    </lineage>
</organism>
<comment type="caution">
    <text evidence="2">The sequence shown here is derived from an EMBL/GenBank/DDBJ whole genome shotgun (WGS) entry which is preliminary data.</text>
</comment>